<evidence type="ECO:0000256" key="2">
    <source>
        <dbReference type="SAM" id="Phobius"/>
    </source>
</evidence>
<keyword evidence="2" id="KW-1133">Transmembrane helix</keyword>
<proteinExistence type="predicted"/>
<evidence type="ECO:0000313" key="3">
    <source>
        <dbReference type="EMBL" id="OGE03177.1"/>
    </source>
</evidence>
<dbReference type="PANTHER" id="PTHR39555">
    <property type="entry name" value="FIMBRIAL ASSEMBLY PROTEIN PILO-LIKE PROTEIN-RELATED"/>
    <property type="match status" value="1"/>
</dbReference>
<dbReference type="InterPro" id="IPR007445">
    <property type="entry name" value="PilO"/>
</dbReference>
<dbReference type="PANTHER" id="PTHR39555:SF1">
    <property type="entry name" value="TYPE IV PILUS INNER MEMBRANE COMPONENT PILO"/>
    <property type="match status" value="1"/>
</dbReference>
<dbReference type="Proteomes" id="UP000176751">
    <property type="component" value="Unassembled WGS sequence"/>
</dbReference>
<feature type="transmembrane region" description="Helical" evidence="2">
    <location>
        <begin position="20"/>
        <end position="42"/>
    </location>
</feature>
<evidence type="ECO:0000313" key="4">
    <source>
        <dbReference type="Proteomes" id="UP000176751"/>
    </source>
</evidence>
<keyword evidence="2" id="KW-0812">Transmembrane</keyword>
<protein>
    <recommendedName>
        <fullName evidence="5">Pilus assembly protein PilO</fullName>
    </recommendedName>
</protein>
<reference evidence="3 4" key="1">
    <citation type="journal article" date="2016" name="Nat. Commun.">
        <title>Thousands of microbial genomes shed light on interconnected biogeochemical processes in an aquifer system.</title>
        <authorList>
            <person name="Anantharaman K."/>
            <person name="Brown C.T."/>
            <person name="Hug L.A."/>
            <person name="Sharon I."/>
            <person name="Castelle C.J."/>
            <person name="Probst A.J."/>
            <person name="Thomas B.C."/>
            <person name="Singh A."/>
            <person name="Wilkins M.J."/>
            <person name="Karaoz U."/>
            <person name="Brodie E.L."/>
            <person name="Williams K.H."/>
            <person name="Hubbard S.S."/>
            <person name="Banfield J.F."/>
        </authorList>
    </citation>
    <scope>NUCLEOTIDE SEQUENCE [LARGE SCALE GENOMIC DNA]</scope>
</reference>
<dbReference type="STRING" id="1797737.A2196_05245"/>
<name>A0A1F5HGA7_9BACT</name>
<evidence type="ECO:0000256" key="1">
    <source>
        <dbReference type="SAM" id="Coils"/>
    </source>
</evidence>
<dbReference type="GO" id="GO:0043107">
    <property type="term" value="P:type IV pilus-dependent motility"/>
    <property type="evidence" value="ECO:0007669"/>
    <property type="project" value="InterPro"/>
</dbReference>
<accession>A0A1F5HGA7</accession>
<dbReference type="EMBL" id="MFCA01000002">
    <property type="protein sequence ID" value="OGE03177.1"/>
    <property type="molecule type" value="Genomic_DNA"/>
</dbReference>
<dbReference type="AlphaFoldDB" id="A0A1F5HGA7"/>
<dbReference type="Gene3D" id="3.30.70.60">
    <property type="match status" value="1"/>
</dbReference>
<dbReference type="GO" id="GO:0043683">
    <property type="term" value="P:type IV pilus assembly"/>
    <property type="evidence" value="ECO:0007669"/>
    <property type="project" value="InterPro"/>
</dbReference>
<comment type="caution">
    <text evidence="3">The sequence shown here is derived from an EMBL/GenBank/DDBJ whole genome shotgun (WGS) entry which is preliminary data.</text>
</comment>
<gene>
    <name evidence="3" type="ORF">A2196_05245</name>
</gene>
<keyword evidence="1" id="KW-0175">Coiled coil</keyword>
<feature type="coiled-coil region" evidence="1">
    <location>
        <begin position="48"/>
        <end position="75"/>
    </location>
</feature>
<sequence>MNLSSITLPKIANEEEISKWMGLAAPGGAILISVIIIVFIIWPKFTQILQLRSENEQLTKRVESLDSKVETLASLDSRGLDIKLGIAEQLLPSDKGVFTLITQIENTSRASGVLLNKIDLAPGSLKDAGATKGAGSSTGSTQGDLAPKIQIRILLTGDYRSFEQFLKNIFSVSRVMAVKDLSLSSSASSSEQTTQVRASMTIDAYWQPLPKELNSIESQIEDLTSEESATLDQVLSTGFIAPPAIPPVPKGKTDLFSQY</sequence>
<dbReference type="InterPro" id="IPR014717">
    <property type="entry name" value="Transl_elong_EF1B/ribsomal_bS6"/>
</dbReference>
<dbReference type="Pfam" id="PF04350">
    <property type="entry name" value="PilO"/>
    <property type="match status" value="1"/>
</dbReference>
<organism evidence="3 4">
    <name type="scientific">Candidatus Curtissbacteria bacterium RIFOXYA1_FULL_41_14</name>
    <dbReference type="NCBI Taxonomy" id="1797737"/>
    <lineage>
        <taxon>Bacteria</taxon>
        <taxon>Candidatus Curtissiibacteriota</taxon>
    </lineage>
</organism>
<evidence type="ECO:0008006" key="5">
    <source>
        <dbReference type="Google" id="ProtNLM"/>
    </source>
</evidence>
<keyword evidence="2" id="KW-0472">Membrane</keyword>